<name>A0ABP7F5G6_9ACTN</name>
<protein>
    <submittedName>
        <fullName evidence="8">L-idonate 5-dehydrogenase</fullName>
    </submittedName>
</protein>
<dbReference type="PROSITE" id="PS00059">
    <property type="entry name" value="ADH_ZINC"/>
    <property type="match status" value="1"/>
</dbReference>
<organism evidence="8 9">
    <name type="scientific">Streptomyces tremellae</name>
    <dbReference type="NCBI Taxonomy" id="1124239"/>
    <lineage>
        <taxon>Bacteria</taxon>
        <taxon>Bacillati</taxon>
        <taxon>Actinomycetota</taxon>
        <taxon>Actinomycetes</taxon>
        <taxon>Kitasatosporales</taxon>
        <taxon>Streptomycetaceae</taxon>
        <taxon>Streptomyces</taxon>
    </lineage>
</organism>
<comment type="similarity">
    <text evidence="2 6">Belongs to the zinc-containing alcohol dehydrogenase family.</text>
</comment>
<dbReference type="PANTHER" id="PTHR43161:SF9">
    <property type="entry name" value="SORBITOL DEHYDROGENASE"/>
    <property type="match status" value="1"/>
</dbReference>
<evidence type="ECO:0000313" key="8">
    <source>
        <dbReference type="EMBL" id="GAA3731433.1"/>
    </source>
</evidence>
<dbReference type="RefSeq" id="WP_345646928.1">
    <property type="nucleotide sequence ID" value="NZ_BAABEP010000018.1"/>
</dbReference>
<dbReference type="Gene3D" id="3.90.180.10">
    <property type="entry name" value="Medium-chain alcohol dehydrogenases, catalytic domain"/>
    <property type="match status" value="1"/>
</dbReference>
<feature type="domain" description="Enoyl reductase (ER)" evidence="7">
    <location>
        <begin position="8"/>
        <end position="338"/>
    </location>
</feature>
<dbReference type="SUPFAM" id="SSF51735">
    <property type="entry name" value="NAD(P)-binding Rossmann-fold domains"/>
    <property type="match status" value="1"/>
</dbReference>
<keyword evidence="4 6" id="KW-0862">Zinc</keyword>
<evidence type="ECO:0000256" key="4">
    <source>
        <dbReference type="ARBA" id="ARBA00022833"/>
    </source>
</evidence>
<keyword evidence="3 6" id="KW-0479">Metal-binding</keyword>
<accession>A0ABP7F5G6</accession>
<evidence type="ECO:0000256" key="6">
    <source>
        <dbReference type="RuleBase" id="RU361277"/>
    </source>
</evidence>
<evidence type="ECO:0000313" key="9">
    <source>
        <dbReference type="Proteomes" id="UP001499884"/>
    </source>
</evidence>
<dbReference type="EMBL" id="BAABEP010000018">
    <property type="protein sequence ID" value="GAA3731433.1"/>
    <property type="molecule type" value="Genomic_DNA"/>
</dbReference>
<dbReference type="InterPro" id="IPR036291">
    <property type="entry name" value="NAD(P)-bd_dom_sf"/>
</dbReference>
<gene>
    <name evidence="8" type="ORF">GCM10023082_31380</name>
</gene>
<dbReference type="SMART" id="SM00829">
    <property type="entry name" value="PKS_ER"/>
    <property type="match status" value="1"/>
</dbReference>
<evidence type="ECO:0000259" key="7">
    <source>
        <dbReference type="SMART" id="SM00829"/>
    </source>
</evidence>
<keyword evidence="5" id="KW-0560">Oxidoreductase</keyword>
<comment type="cofactor">
    <cofactor evidence="1 6">
        <name>Zn(2+)</name>
        <dbReference type="ChEBI" id="CHEBI:29105"/>
    </cofactor>
</comment>
<dbReference type="Proteomes" id="UP001499884">
    <property type="component" value="Unassembled WGS sequence"/>
</dbReference>
<evidence type="ECO:0000256" key="3">
    <source>
        <dbReference type="ARBA" id="ARBA00022723"/>
    </source>
</evidence>
<dbReference type="Pfam" id="PF08240">
    <property type="entry name" value="ADH_N"/>
    <property type="match status" value="1"/>
</dbReference>
<dbReference type="PANTHER" id="PTHR43161">
    <property type="entry name" value="SORBITOL DEHYDROGENASE"/>
    <property type="match status" value="1"/>
</dbReference>
<dbReference type="InterPro" id="IPR020843">
    <property type="entry name" value="ER"/>
</dbReference>
<dbReference type="InterPro" id="IPR002328">
    <property type="entry name" value="ADH_Zn_CS"/>
</dbReference>
<reference evidence="9" key="1">
    <citation type="journal article" date="2019" name="Int. J. Syst. Evol. Microbiol.">
        <title>The Global Catalogue of Microorganisms (GCM) 10K type strain sequencing project: providing services to taxonomists for standard genome sequencing and annotation.</title>
        <authorList>
            <consortium name="The Broad Institute Genomics Platform"/>
            <consortium name="The Broad Institute Genome Sequencing Center for Infectious Disease"/>
            <person name="Wu L."/>
            <person name="Ma J."/>
        </authorList>
    </citation>
    <scope>NUCLEOTIDE SEQUENCE [LARGE SCALE GENOMIC DNA]</scope>
    <source>
        <strain evidence="9">JCM 30846</strain>
    </source>
</reference>
<dbReference type="SUPFAM" id="SSF50129">
    <property type="entry name" value="GroES-like"/>
    <property type="match status" value="1"/>
</dbReference>
<proteinExistence type="inferred from homology"/>
<evidence type="ECO:0000256" key="1">
    <source>
        <dbReference type="ARBA" id="ARBA00001947"/>
    </source>
</evidence>
<comment type="caution">
    <text evidence="8">The sequence shown here is derived from an EMBL/GenBank/DDBJ whole genome shotgun (WGS) entry which is preliminary data.</text>
</comment>
<dbReference type="InterPro" id="IPR013149">
    <property type="entry name" value="ADH-like_C"/>
</dbReference>
<dbReference type="InterPro" id="IPR011032">
    <property type="entry name" value="GroES-like_sf"/>
</dbReference>
<keyword evidence="9" id="KW-1185">Reference proteome</keyword>
<evidence type="ECO:0000256" key="2">
    <source>
        <dbReference type="ARBA" id="ARBA00008072"/>
    </source>
</evidence>
<dbReference type="Pfam" id="PF00107">
    <property type="entry name" value="ADH_zinc_N"/>
    <property type="match status" value="1"/>
</dbReference>
<dbReference type="Gene3D" id="3.40.50.720">
    <property type="entry name" value="NAD(P)-binding Rossmann-like Domain"/>
    <property type="match status" value="1"/>
</dbReference>
<sequence length="350" mass="35751">MKAVVVHGAGDLRIDHLPDPEPGPGEVLVAMEWGGICGSDLAYWRHGRSGTAILRHPMVLGHEVAGRVVRPGPGVEGYEPGLPVTVHPALTVGDAALPDRIAGRTNLHPHVRYFGSAAFDPHTDGGFSELRAVPARQLRPLPEGVGTREGALAEPLAVALHAVRRAGDLRGRRVLVNGAGPIGSLVVAAAGLAGAAGVTAADIADSSLAVARALGADDLRNTAAGDALPDDVEVVFEASGAPGALGPVLRATARGGTLVQVGNLPGAPAPAALGDLVSREITWIGSYRFVEEITDALGALRGGLDLSPLVTHVFDLDDAAEALAVAADRSTGSSKVLLRLGTERDAYSSK</sequence>
<dbReference type="InterPro" id="IPR013154">
    <property type="entry name" value="ADH-like_N"/>
</dbReference>
<evidence type="ECO:0000256" key="5">
    <source>
        <dbReference type="ARBA" id="ARBA00023002"/>
    </source>
</evidence>
<dbReference type="CDD" id="cd08232">
    <property type="entry name" value="idonate-5-DH"/>
    <property type="match status" value="1"/>
</dbReference>